<dbReference type="GO" id="GO:0006816">
    <property type="term" value="P:calcium ion transport"/>
    <property type="evidence" value="ECO:0007669"/>
    <property type="project" value="TreeGrafter"/>
</dbReference>
<dbReference type="EMBL" id="MU826355">
    <property type="protein sequence ID" value="KAJ7379881.1"/>
    <property type="molecule type" value="Genomic_DNA"/>
</dbReference>
<dbReference type="Pfam" id="PF02010">
    <property type="entry name" value="REJ"/>
    <property type="match status" value="2"/>
</dbReference>
<dbReference type="SMART" id="SM00231">
    <property type="entry name" value="FA58C"/>
    <property type="match status" value="1"/>
</dbReference>
<dbReference type="SUPFAM" id="SSF49785">
    <property type="entry name" value="Galactose-binding domain-like"/>
    <property type="match status" value="1"/>
</dbReference>
<keyword evidence="2" id="KW-0812">Transmembrane</keyword>
<evidence type="ECO:0000313" key="7">
    <source>
        <dbReference type="EMBL" id="KAJ7379881.1"/>
    </source>
</evidence>
<sequence>MESGAIPDSDLIAPPSVFGEDLWMYGPQRARLHLTQPSGGYRAQRSSINGSEASLTWILVKLPNETVVTGISTQGYGDKTVEEWVTKYTLRYSIGKDFPHFRETSGKIMKFTGNNNSDGIQHHNVPLPVVTSSVMITPLEWNNNIGLRMELYGCAPGYYFLARLIIVDPNALFTLAFLDETSADYQTWSADITDEVKRLIENVPGFLAVKFRRFRLSNDSSRAIVLAEVEIHCIKEAAHFVAARLESSVEPTDSIFRTNIDFFYPGNSGCFFPEVDIDLGETIALAREVLTTSRLTLRTGITFCNAQQSIQWTSWEISEISSETVPPFRWIGNGTEFVLNPRMSCTDCYPAYLYLRFTASLKGLDGRTIQGFGLFKVDQPDLVVKIRGPTEADKGIGEIVLDASESRDPDIFDKRNLTFAWLCKHKKDRVFLKEACLHGRTASNGKVLVVDVNRLKSNHIHKFKLEISKGTRTKMVIHALKVRPSVNFTFRCCNANCEKKVIQSKALKLESKCEGNCAIISSALSGVSAYSIPPMAMDGEEYEKKFFVNSPPFNAGNNSGCFVTPKEGFAVETTFNITCVGWRDEDEPLTYEFRYNTSAGLVINNPGIGINTLSTNLPVGGIHDDFEFPVDIYIKDYLGDLTIGHVEVKVRDKDSGVVSKTLDKIAKNENNTFTRHIAMGEFTKACDVAISVLSLVEQRGRSSDSQGEDGNGKYTISKDKARKLKDNIINGMRRVKIDSQELISKVSIVVAMATNERDEISQESQNGFSYSGECFELLDEATEFLSKLIANNSEDASTLTEVSSNLLLGLGNILHISSQDASVIAGQQAWYKIDKDKGKAIAQGALKTIWKLRDCLVVNKDHDEPVVITSRFLSIVLYRQSNLKPMIRVDKNNFTLPSYKGLFSKQTVKESDITSKVVLFKDNPYTWHKSASKVKSWVIDVVLQTEDKRNLNVSGLKKPVQLYLPQNSDNGSLADVKNNTVRYFVKPSYDINESKLIQYHKINIPHKQDVVFVKLKPEISTTQLRIYVSYYDYPTPTDHSYATVIPCKGEKGNCDKDPYMFTFKASDTGNTGIPLYWITLLRE</sequence>
<keyword evidence="5" id="KW-0472">Membrane</keyword>
<reference evidence="7" key="1">
    <citation type="submission" date="2023-01" db="EMBL/GenBank/DDBJ databases">
        <title>Genome assembly of the deep-sea coral Lophelia pertusa.</title>
        <authorList>
            <person name="Herrera S."/>
            <person name="Cordes E."/>
        </authorList>
    </citation>
    <scope>NUCLEOTIDE SEQUENCE</scope>
    <source>
        <strain evidence="7">USNM1676648</strain>
        <tissue evidence="7">Polyp</tissue>
    </source>
</reference>
<dbReference type="Proteomes" id="UP001163046">
    <property type="component" value="Unassembled WGS sequence"/>
</dbReference>
<feature type="domain" description="F5/8 type C" evidence="6">
    <location>
        <begin position="1"/>
        <end position="154"/>
    </location>
</feature>
<evidence type="ECO:0000256" key="1">
    <source>
        <dbReference type="ARBA" id="ARBA00004370"/>
    </source>
</evidence>
<dbReference type="AlphaFoldDB" id="A0A9W9ZE73"/>
<organism evidence="7 8">
    <name type="scientific">Desmophyllum pertusum</name>
    <dbReference type="NCBI Taxonomy" id="174260"/>
    <lineage>
        <taxon>Eukaryota</taxon>
        <taxon>Metazoa</taxon>
        <taxon>Cnidaria</taxon>
        <taxon>Anthozoa</taxon>
        <taxon>Hexacorallia</taxon>
        <taxon>Scleractinia</taxon>
        <taxon>Caryophylliina</taxon>
        <taxon>Caryophylliidae</taxon>
        <taxon>Desmophyllum</taxon>
    </lineage>
</organism>
<dbReference type="InterPro" id="IPR008979">
    <property type="entry name" value="Galactose-bd-like_sf"/>
</dbReference>
<dbReference type="PROSITE" id="PS01286">
    <property type="entry name" value="FA58C_2"/>
    <property type="match status" value="1"/>
</dbReference>
<evidence type="ECO:0000256" key="5">
    <source>
        <dbReference type="ARBA" id="ARBA00023136"/>
    </source>
</evidence>
<proteinExistence type="predicted"/>
<accession>A0A9W9ZE73</accession>
<dbReference type="InterPro" id="IPR000421">
    <property type="entry name" value="FA58C"/>
</dbReference>
<keyword evidence="4" id="KW-1133">Transmembrane helix</keyword>
<comment type="subcellular location">
    <subcellularLocation>
        <location evidence="1">Membrane</location>
    </subcellularLocation>
</comment>
<keyword evidence="3" id="KW-0677">Repeat</keyword>
<dbReference type="Pfam" id="PF00754">
    <property type="entry name" value="F5_F8_type_C"/>
    <property type="match status" value="1"/>
</dbReference>
<keyword evidence="8" id="KW-1185">Reference proteome</keyword>
<dbReference type="PANTHER" id="PTHR46730:SF1">
    <property type="entry name" value="PLAT DOMAIN-CONTAINING PROTEIN"/>
    <property type="match status" value="1"/>
</dbReference>
<dbReference type="PANTHER" id="PTHR46730">
    <property type="entry name" value="POLYCYSTIN-1"/>
    <property type="match status" value="1"/>
</dbReference>
<evidence type="ECO:0000313" key="8">
    <source>
        <dbReference type="Proteomes" id="UP001163046"/>
    </source>
</evidence>
<dbReference type="PROSITE" id="PS50022">
    <property type="entry name" value="FA58C_3"/>
    <property type="match status" value="1"/>
</dbReference>
<dbReference type="GO" id="GO:0005886">
    <property type="term" value="C:plasma membrane"/>
    <property type="evidence" value="ECO:0007669"/>
    <property type="project" value="TreeGrafter"/>
</dbReference>
<dbReference type="Gene3D" id="2.60.120.260">
    <property type="entry name" value="Galactose-binding domain-like"/>
    <property type="match status" value="1"/>
</dbReference>
<evidence type="ECO:0000259" key="6">
    <source>
        <dbReference type="PROSITE" id="PS50022"/>
    </source>
</evidence>
<dbReference type="GO" id="GO:0005261">
    <property type="term" value="F:monoatomic cation channel activity"/>
    <property type="evidence" value="ECO:0007669"/>
    <property type="project" value="TreeGrafter"/>
</dbReference>
<evidence type="ECO:0000256" key="2">
    <source>
        <dbReference type="ARBA" id="ARBA00022692"/>
    </source>
</evidence>
<evidence type="ECO:0000256" key="3">
    <source>
        <dbReference type="ARBA" id="ARBA00022737"/>
    </source>
</evidence>
<name>A0A9W9ZE73_9CNID</name>
<gene>
    <name evidence="7" type="primary">PKD1L2_5</name>
    <name evidence="7" type="ORF">OS493_012639</name>
</gene>
<evidence type="ECO:0000256" key="4">
    <source>
        <dbReference type="ARBA" id="ARBA00022989"/>
    </source>
</evidence>
<dbReference type="CDD" id="cd00057">
    <property type="entry name" value="FA58C"/>
    <property type="match status" value="1"/>
</dbReference>
<protein>
    <submittedName>
        <fullName evidence="7">Detection of mechanical stimulus</fullName>
    </submittedName>
</protein>
<comment type="caution">
    <text evidence="7">The sequence shown here is derived from an EMBL/GenBank/DDBJ whole genome shotgun (WGS) entry which is preliminary data.</text>
</comment>
<dbReference type="InterPro" id="IPR002859">
    <property type="entry name" value="PKD/REJ-like"/>
</dbReference>
<dbReference type="OrthoDB" id="2121937at2759"/>